<comment type="caution">
    <text evidence="2">The sequence shown here is derived from an EMBL/GenBank/DDBJ whole genome shotgun (WGS) entry which is preliminary data.</text>
</comment>
<accession>A0ABV2EPV1</accession>
<evidence type="ECO:0000313" key="2">
    <source>
        <dbReference type="EMBL" id="MET3533093.1"/>
    </source>
</evidence>
<dbReference type="EMBL" id="JBEPLX010000002">
    <property type="protein sequence ID" value="MET3533093.1"/>
    <property type="molecule type" value="Genomic_DNA"/>
</dbReference>
<name>A0ABV2EPV1_9STRE</name>
<protein>
    <recommendedName>
        <fullName evidence="4">Phage tail protein</fullName>
    </recommendedName>
</protein>
<organism evidence="2 3">
    <name type="scientific">Streptococcus parasuis</name>
    <dbReference type="NCBI Taxonomy" id="1501662"/>
    <lineage>
        <taxon>Bacteria</taxon>
        <taxon>Bacillati</taxon>
        <taxon>Bacillota</taxon>
        <taxon>Bacilli</taxon>
        <taxon>Lactobacillales</taxon>
        <taxon>Streptococcaceae</taxon>
        <taxon>Streptococcus</taxon>
    </lineage>
</organism>
<evidence type="ECO:0000256" key="1">
    <source>
        <dbReference type="SAM" id="MobiDB-lite"/>
    </source>
</evidence>
<feature type="compositionally biased region" description="Acidic residues" evidence="1">
    <location>
        <begin position="39"/>
        <end position="50"/>
    </location>
</feature>
<reference evidence="2 3" key="1">
    <citation type="submission" date="2024-06" db="EMBL/GenBank/DDBJ databases">
        <title>Genomic Encyclopedia of Type Strains, Phase IV (KMG-IV): sequencing the most valuable type-strain genomes for metagenomic binning, comparative biology and taxonomic classification.</title>
        <authorList>
            <person name="Goeker M."/>
        </authorList>
    </citation>
    <scope>NUCLEOTIDE SEQUENCE [LARGE SCALE GENOMIC DNA]</scope>
    <source>
        <strain evidence="2 3">DSM 29126</strain>
    </source>
</reference>
<proteinExistence type="predicted"/>
<dbReference type="GeneID" id="78827703"/>
<sequence>MVRNKNAKRGHFVADFDPKNAKQEPTEWLELAKWISNIEDDTDEETDETGYYDGDGNKETEVVSVSESWTVEGTYDDEDPAQALIVSKKRKTGDGRKLWHKIVESNGKKQYVGVATATEIKGGGGEATEHEKFGCKLTYNGLPKESAVPGA</sequence>
<dbReference type="NCBIfam" id="NF047353">
    <property type="entry name" value="tube_lmo2291"/>
    <property type="match status" value="1"/>
</dbReference>
<keyword evidence="3" id="KW-1185">Reference proteome</keyword>
<gene>
    <name evidence="2" type="ORF">ABID50_000243</name>
</gene>
<dbReference type="RefSeq" id="WP_237395297.1">
    <property type="nucleotide sequence ID" value="NZ_AP024276.1"/>
</dbReference>
<dbReference type="Proteomes" id="UP001549134">
    <property type="component" value="Unassembled WGS sequence"/>
</dbReference>
<evidence type="ECO:0008006" key="4">
    <source>
        <dbReference type="Google" id="ProtNLM"/>
    </source>
</evidence>
<evidence type="ECO:0000313" key="3">
    <source>
        <dbReference type="Proteomes" id="UP001549134"/>
    </source>
</evidence>
<feature type="region of interest" description="Disordered" evidence="1">
    <location>
        <begin position="39"/>
        <end position="58"/>
    </location>
</feature>